<sequence>MNTHANNTRSPRVVIFNDTHGWHSDQLCRALLSRGFEPVLSDLAACRIDFASPAGIKIPGFDGQLPDAAIVRGIAPGSLEQITLRMDVLHTLAEHQVPVFNPASAIELTVDKARTSLRLHNAGLPTPATWAVEDWHQAEQVTVVALSQGHSLICKPLFGCQGKGLYKIDSLADFKKIHPVGEAWYLQQFVAPQQAEYWQDWRLLVIGDQVVAAMSRQSRHWITNFAQGAQCFAATVTPEMAELAIRATRCVEASYAGVDLIRTATGEFSILEVNSVPAWKGLFQATGIDVAAHIAEMLANASRQSLQINAV</sequence>
<dbReference type="PANTHER" id="PTHR21621:SF0">
    <property type="entry name" value="BETA-CITRYLGLUTAMATE SYNTHASE B-RELATED"/>
    <property type="match status" value="1"/>
</dbReference>
<dbReference type="PROSITE" id="PS50975">
    <property type="entry name" value="ATP_GRASP"/>
    <property type="match status" value="1"/>
</dbReference>
<evidence type="ECO:0000256" key="3">
    <source>
        <dbReference type="ARBA" id="ARBA00022840"/>
    </source>
</evidence>
<proteinExistence type="predicted"/>
<dbReference type="InterPro" id="IPR013651">
    <property type="entry name" value="ATP-grasp_RimK-type"/>
</dbReference>
<evidence type="ECO:0000313" key="8">
    <source>
        <dbReference type="Proteomes" id="UP000012019"/>
    </source>
</evidence>
<dbReference type="RefSeq" id="WP_009725470.1">
    <property type="nucleotide sequence ID" value="NZ_APHR01000010.1"/>
</dbReference>
<gene>
    <name evidence="7" type="ORF">MPL1_02128</name>
</gene>
<dbReference type="STRING" id="1286106.MPL1_02128"/>
<evidence type="ECO:0000256" key="4">
    <source>
        <dbReference type="ARBA" id="ARBA00023211"/>
    </source>
</evidence>
<dbReference type="AlphaFoldDB" id="M7PTY3"/>
<dbReference type="GO" id="GO:0016879">
    <property type="term" value="F:ligase activity, forming carbon-nitrogen bonds"/>
    <property type="evidence" value="ECO:0007669"/>
    <property type="project" value="TreeGrafter"/>
</dbReference>
<keyword evidence="2 5" id="KW-0547">Nucleotide-binding</keyword>
<dbReference type="GO" id="GO:0005524">
    <property type="term" value="F:ATP binding"/>
    <property type="evidence" value="ECO:0007669"/>
    <property type="project" value="UniProtKB-UniRule"/>
</dbReference>
<dbReference type="Gene3D" id="3.40.50.20">
    <property type="match status" value="1"/>
</dbReference>
<keyword evidence="4" id="KW-0464">Manganese</keyword>
<protein>
    <submittedName>
        <fullName evidence="7">S6 modification enzyme RimK</fullName>
    </submittedName>
</protein>
<dbReference type="eggNOG" id="COG0189">
    <property type="taxonomic scope" value="Bacteria"/>
</dbReference>
<organism evidence="7 8">
    <name type="scientific">Methylophaga lonarensis MPL</name>
    <dbReference type="NCBI Taxonomy" id="1286106"/>
    <lineage>
        <taxon>Bacteria</taxon>
        <taxon>Pseudomonadati</taxon>
        <taxon>Pseudomonadota</taxon>
        <taxon>Gammaproteobacteria</taxon>
        <taxon>Thiotrichales</taxon>
        <taxon>Piscirickettsiaceae</taxon>
        <taxon>Methylophaga</taxon>
    </lineage>
</organism>
<keyword evidence="1" id="KW-0479">Metal-binding</keyword>
<dbReference type="PANTHER" id="PTHR21621">
    <property type="entry name" value="RIBOSOMAL PROTEIN S6 MODIFICATION PROTEIN"/>
    <property type="match status" value="1"/>
</dbReference>
<feature type="domain" description="ATP-grasp" evidence="6">
    <location>
        <begin position="116"/>
        <end position="299"/>
    </location>
</feature>
<dbReference type="EMBL" id="APHR01000010">
    <property type="protein sequence ID" value="EMR13924.1"/>
    <property type="molecule type" value="Genomic_DNA"/>
</dbReference>
<evidence type="ECO:0000256" key="1">
    <source>
        <dbReference type="ARBA" id="ARBA00022723"/>
    </source>
</evidence>
<name>M7PTY3_9GAMM</name>
<reference evidence="7 8" key="1">
    <citation type="journal article" date="2013" name="Genome Announc.">
        <title>Draft Genome Sequence of Methylophaga lonarensis MPLT, a Haloalkaliphilic (Non-Methane-Utilizing) Methylotroph.</title>
        <authorList>
            <person name="Shetty S.A."/>
            <person name="Marathe N.P."/>
            <person name="Munot H."/>
            <person name="Antony C.P."/>
            <person name="Dhotre D.P."/>
            <person name="Murrell J.C."/>
            <person name="Shouche Y.S."/>
        </authorList>
    </citation>
    <scope>NUCLEOTIDE SEQUENCE [LARGE SCALE GENOMIC DNA]</scope>
    <source>
        <strain evidence="7 8">MPL</strain>
    </source>
</reference>
<dbReference type="SUPFAM" id="SSF56059">
    <property type="entry name" value="Glutathione synthetase ATP-binding domain-like"/>
    <property type="match status" value="1"/>
</dbReference>
<keyword evidence="3 5" id="KW-0067">ATP-binding</keyword>
<dbReference type="Gene3D" id="3.30.470.20">
    <property type="entry name" value="ATP-grasp fold, B domain"/>
    <property type="match status" value="1"/>
</dbReference>
<dbReference type="Proteomes" id="UP000012019">
    <property type="component" value="Unassembled WGS sequence"/>
</dbReference>
<dbReference type="Pfam" id="PF08443">
    <property type="entry name" value="RimK"/>
    <property type="match status" value="1"/>
</dbReference>
<dbReference type="PATRIC" id="fig|1286106.3.peg.428"/>
<evidence type="ECO:0000256" key="2">
    <source>
        <dbReference type="ARBA" id="ARBA00022741"/>
    </source>
</evidence>
<evidence type="ECO:0000313" key="7">
    <source>
        <dbReference type="EMBL" id="EMR13924.1"/>
    </source>
</evidence>
<dbReference type="InterPro" id="IPR011761">
    <property type="entry name" value="ATP-grasp"/>
</dbReference>
<evidence type="ECO:0000256" key="5">
    <source>
        <dbReference type="PROSITE-ProRule" id="PRU00409"/>
    </source>
</evidence>
<dbReference type="NCBIfam" id="TIGR00768">
    <property type="entry name" value="rimK_fam"/>
    <property type="match status" value="1"/>
</dbReference>
<comment type="caution">
    <text evidence="7">The sequence shown here is derived from an EMBL/GenBank/DDBJ whole genome shotgun (WGS) entry which is preliminary data.</text>
</comment>
<dbReference type="OrthoDB" id="9786585at2"/>
<dbReference type="InterPro" id="IPR004666">
    <property type="entry name" value="Rp_bS6_RimK/Lys_biosynth_LsyX"/>
</dbReference>
<keyword evidence="8" id="KW-1185">Reference proteome</keyword>
<evidence type="ECO:0000259" key="6">
    <source>
        <dbReference type="PROSITE" id="PS50975"/>
    </source>
</evidence>
<accession>M7PTY3</accession>
<dbReference type="GO" id="GO:0046872">
    <property type="term" value="F:metal ion binding"/>
    <property type="evidence" value="ECO:0007669"/>
    <property type="project" value="UniProtKB-KW"/>
</dbReference>
<dbReference type="GO" id="GO:0005737">
    <property type="term" value="C:cytoplasm"/>
    <property type="evidence" value="ECO:0007669"/>
    <property type="project" value="TreeGrafter"/>
</dbReference>